<dbReference type="PANTHER" id="PTHR38340:SF1">
    <property type="entry name" value="S-LAYER PROTEIN"/>
    <property type="match status" value="1"/>
</dbReference>
<dbReference type="CDD" id="cd11304">
    <property type="entry name" value="Cadherin_repeat"/>
    <property type="match status" value="1"/>
</dbReference>
<dbReference type="PROSITE" id="PS50268">
    <property type="entry name" value="CADHERIN_2"/>
    <property type="match status" value="1"/>
</dbReference>
<feature type="domain" description="Cadherin" evidence="3">
    <location>
        <begin position="648"/>
        <end position="745"/>
    </location>
</feature>
<proteinExistence type="predicted"/>
<dbReference type="EMBL" id="JBHSNA010000003">
    <property type="protein sequence ID" value="MFC5565660.1"/>
    <property type="molecule type" value="Genomic_DNA"/>
</dbReference>
<dbReference type="Pfam" id="PF00353">
    <property type="entry name" value="HemolysinCabind"/>
    <property type="match status" value="5"/>
</dbReference>
<dbReference type="PROSITE" id="PS00330">
    <property type="entry name" value="HEMOLYSIN_CALCIUM"/>
    <property type="match status" value="10"/>
</dbReference>
<evidence type="ECO:0000256" key="1">
    <source>
        <dbReference type="ARBA" id="ARBA00004613"/>
    </source>
</evidence>
<evidence type="ECO:0000313" key="5">
    <source>
        <dbReference type="Proteomes" id="UP001596056"/>
    </source>
</evidence>
<dbReference type="InterPro" id="IPR006644">
    <property type="entry name" value="Cadg"/>
</dbReference>
<dbReference type="InterPro" id="IPR011049">
    <property type="entry name" value="Serralysin-like_metalloprot_C"/>
</dbReference>
<dbReference type="PANTHER" id="PTHR38340">
    <property type="entry name" value="S-LAYER PROTEIN"/>
    <property type="match status" value="1"/>
</dbReference>
<dbReference type="PRINTS" id="PR00313">
    <property type="entry name" value="CABNDNGRPT"/>
</dbReference>
<comment type="caution">
    <text evidence="4">The sequence shown here is derived from an EMBL/GenBank/DDBJ whole genome shotgun (WGS) entry which is preliminary data.</text>
</comment>
<keyword evidence="5" id="KW-1185">Reference proteome</keyword>
<organism evidence="4 5">
    <name type="scientific">Rubellimicrobium aerolatum</name>
    <dbReference type="NCBI Taxonomy" id="490979"/>
    <lineage>
        <taxon>Bacteria</taxon>
        <taxon>Pseudomonadati</taxon>
        <taxon>Pseudomonadota</taxon>
        <taxon>Alphaproteobacteria</taxon>
        <taxon>Rhodobacterales</taxon>
        <taxon>Roseobacteraceae</taxon>
        <taxon>Rubellimicrobium</taxon>
    </lineage>
</organism>
<dbReference type="InterPro" id="IPR019960">
    <property type="entry name" value="T1SS_VCA0849"/>
</dbReference>
<dbReference type="InterPro" id="IPR002126">
    <property type="entry name" value="Cadherin-like_dom"/>
</dbReference>
<accession>A0ABW0S9R0</accession>
<dbReference type="Gene3D" id="2.60.40.10">
    <property type="entry name" value="Immunoglobulins"/>
    <property type="match status" value="1"/>
</dbReference>
<gene>
    <name evidence="4" type="ORF">ACFPOC_04415</name>
</gene>
<dbReference type="InterPro" id="IPR001343">
    <property type="entry name" value="Hemolysn_Ca-bd"/>
</dbReference>
<keyword evidence="2" id="KW-0964">Secreted</keyword>
<evidence type="ECO:0000256" key="2">
    <source>
        <dbReference type="ARBA" id="ARBA00022525"/>
    </source>
</evidence>
<dbReference type="Gene3D" id="2.150.10.10">
    <property type="entry name" value="Serralysin-like metalloprotease, C-terminal"/>
    <property type="match status" value="3"/>
</dbReference>
<sequence length="987" mass="100908">MTVQIQHHGVSSDGSLDLLTGGAGRESFVIDWTRGAGNIADRVAGFTTGAGGDMIDLSNLLTQFVGHQNADNPFLVGYLRWVQVGADAELQVDAWGTGSNWQPLLVLDGIQASDLTGANFSPIWSPTGLGDTILGDRTLSLINDTLAGTPNDDDISGLTGNDSIWGGYGNDIIAGGTGADWLDGQDGNDTLDGGDGNDSLFGGLGLDRLSGGAGDDRFRAVSQDVAADVLTGGAGRDAYGLVWTWMGNDVPVADHVTDFSAGAGGDLIDLIDLTLTLGTDLLGSDRLALFQTDAGAELMVATGGASSRVWTALLMLEGLGIADLTADNFTPPWTPLRKGRHLEGTGGADILQAQGGDDLLRGGAGADTLVGGDGADHLYGGAGVDRLWGEAGADHFWEVSDADAAGELFTGGAGRDTYHLAWGWTRDWGWDLETDNQIELIFADPADRITDFTAGAGGDVIDLADLVAELENHAAGANPFLTGCLLWVQSGPQAELRVDPTGTGVHWRTVLVLEGTVAAALTSDNLAQGWNPGAVMVENHAPVAPILANQGVAEDTAWSFTVPAFSDIDGDALAYAASLSDGAALPAWMGFDAAARRFSGTPPANWTGAIDLRVVAFDGALTAQATFRLTVAAVNDAPGTPNLDGGPVVEAAGAGTVAGVLAAGDADGDALTYRLVDGADGRFALSGARIVVADGLRLDFEQQASHQVQVLVEDGRGGATLRTFVIAVADLGTEVLSGDDRANTLVGGAGGDALSGAGADDVLIGGGGADILDGGTGTDRLDGGAGDDLYLLGDARDAVVEARGGGTDQVRSSVAVTLPAEIENLLLTGAGRIGGTGNALGNRITGNGSSNLLKGMDGRDILIGGAGDDRLQGGPGKDSLTGGAGDDAFLFLRPSEGGDVITDFRDDDLFRIDASGFGAGLDEGRLPASEFRVRADNRAQDADDHFIFRTTDRTLWFDANGAAAGKLTLLADLQGKASVTSADILLF</sequence>
<evidence type="ECO:0000313" key="4">
    <source>
        <dbReference type="EMBL" id="MFC5565660.1"/>
    </source>
</evidence>
<dbReference type="Pfam" id="PF05345">
    <property type="entry name" value="He_PIG"/>
    <property type="match status" value="1"/>
</dbReference>
<dbReference type="NCBIfam" id="TIGR03661">
    <property type="entry name" value="T1SS_VCA0849"/>
    <property type="match status" value="2"/>
</dbReference>
<dbReference type="RefSeq" id="WP_209838312.1">
    <property type="nucleotide sequence ID" value="NZ_JAGGJP010000003.1"/>
</dbReference>
<dbReference type="InterPro" id="IPR018511">
    <property type="entry name" value="Hemolysin-typ_Ca-bd_CS"/>
</dbReference>
<dbReference type="InterPro" id="IPR013783">
    <property type="entry name" value="Ig-like_fold"/>
</dbReference>
<dbReference type="Proteomes" id="UP001596056">
    <property type="component" value="Unassembled WGS sequence"/>
</dbReference>
<dbReference type="SUPFAM" id="SSF51120">
    <property type="entry name" value="beta-Roll"/>
    <property type="match status" value="4"/>
</dbReference>
<dbReference type="SUPFAM" id="SSF49313">
    <property type="entry name" value="Cadherin-like"/>
    <property type="match status" value="1"/>
</dbReference>
<dbReference type="InterPro" id="IPR015919">
    <property type="entry name" value="Cadherin-like_sf"/>
</dbReference>
<protein>
    <submittedName>
        <fullName evidence="4">Type I secretion C-terminal target domain-containing protein</fullName>
    </submittedName>
</protein>
<dbReference type="Gene3D" id="2.60.40.60">
    <property type="entry name" value="Cadherins"/>
    <property type="match status" value="1"/>
</dbReference>
<dbReference type="SMART" id="SM00736">
    <property type="entry name" value="CADG"/>
    <property type="match status" value="1"/>
</dbReference>
<comment type="subcellular location">
    <subcellularLocation>
        <location evidence="1">Secreted</location>
    </subcellularLocation>
</comment>
<name>A0ABW0S9R0_9RHOB</name>
<evidence type="ECO:0000259" key="3">
    <source>
        <dbReference type="PROSITE" id="PS50268"/>
    </source>
</evidence>
<dbReference type="InterPro" id="IPR050557">
    <property type="entry name" value="RTX_toxin/Mannuronan_C5-epim"/>
</dbReference>
<reference evidence="5" key="1">
    <citation type="journal article" date="2019" name="Int. J. Syst. Evol. Microbiol.">
        <title>The Global Catalogue of Microorganisms (GCM) 10K type strain sequencing project: providing services to taxonomists for standard genome sequencing and annotation.</title>
        <authorList>
            <consortium name="The Broad Institute Genomics Platform"/>
            <consortium name="The Broad Institute Genome Sequencing Center for Infectious Disease"/>
            <person name="Wu L."/>
            <person name="Ma J."/>
        </authorList>
    </citation>
    <scope>NUCLEOTIDE SEQUENCE [LARGE SCALE GENOMIC DNA]</scope>
    <source>
        <strain evidence="5">KACC 11588</strain>
    </source>
</reference>